<name>A0AAN7K358_9MYRT</name>
<feature type="region of interest" description="Disordered" evidence="6">
    <location>
        <begin position="27"/>
        <end position="84"/>
    </location>
</feature>
<comment type="caution">
    <text evidence="8">The sequence shown here is derived from an EMBL/GenBank/DDBJ whole genome shotgun (WGS) entry which is preliminary data.</text>
</comment>
<dbReference type="InterPro" id="IPR036638">
    <property type="entry name" value="HLH_DNA-bd_sf"/>
</dbReference>
<keyword evidence="3" id="KW-0238">DNA-binding</keyword>
<comment type="subcellular location">
    <subcellularLocation>
        <location evidence="1">Nucleus</location>
    </subcellularLocation>
</comment>
<evidence type="ECO:0000256" key="6">
    <source>
        <dbReference type="SAM" id="MobiDB-lite"/>
    </source>
</evidence>
<feature type="domain" description="BHLH" evidence="7">
    <location>
        <begin position="163"/>
        <end position="212"/>
    </location>
</feature>
<accession>A0AAN7K358</accession>
<dbReference type="InterPro" id="IPR045843">
    <property type="entry name" value="IND-like"/>
</dbReference>
<reference evidence="8 9" key="1">
    <citation type="journal article" date="2023" name="Hortic Res">
        <title>Pangenome of water caltrop reveals structural variations and asymmetric subgenome divergence after allopolyploidization.</title>
        <authorList>
            <person name="Zhang X."/>
            <person name="Chen Y."/>
            <person name="Wang L."/>
            <person name="Yuan Y."/>
            <person name="Fang M."/>
            <person name="Shi L."/>
            <person name="Lu R."/>
            <person name="Comes H.P."/>
            <person name="Ma Y."/>
            <person name="Chen Y."/>
            <person name="Huang G."/>
            <person name="Zhou Y."/>
            <person name="Zheng Z."/>
            <person name="Qiu Y."/>
        </authorList>
    </citation>
    <scope>NUCLEOTIDE SEQUENCE [LARGE SCALE GENOMIC DNA]</scope>
    <source>
        <tissue evidence="8">Roots</tissue>
    </source>
</reference>
<dbReference type="PANTHER" id="PTHR16223">
    <property type="entry name" value="TRANSCRIPTION FACTOR BHLH83-RELATED"/>
    <property type="match status" value="1"/>
</dbReference>
<keyword evidence="9" id="KW-1185">Reference proteome</keyword>
<evidence type="ECO:0000256" key="2">
    <source>
        <dbReference type="ARBA" id="ARBA00023015"/>
    </source>
</evidence>
<keyword evidence="4" id="KW-0804">Transcription</keyword>
<evidence type="ECO:0000313" key="9">
    <source>
        <dbReference type="Proteomes" id="UP001345219"/>
    </source>
</evidence>
<evidence type="ECO:0000313" key="8">
    <source>
        <dbReference type="EMBL" id="KAK4760723.1"/>
    </source>
</evidence>
<dbReference type="PANTHER" id="PTHR16223:SF136">
    <property type="entry name" value="TRANSCRIPTION FACTOR BHLH133-RELATED"/>
    <property type="match status" value="1"/>
</dbReference>
<feature type="compositionally biased region" description="Low complexity" evidence="6">
    <location>
        <begin position="44"/>
        <end position="55"/>
    </location>
</feature>
<dbReference type="PROSITE" id="PS50888">
    <property type="entry name" value="BHLH"/>
    <property type="match status" value="1"/>
</dbReference>
<evidence type="ECO:0000256" key="3">
    <source>
        <dbReference type="ARBA" id="ARBA00023125"/>
    </source>
</evidence>
<protein>
    <recommendedName>
        <fullName evidence="7">BHLH domain-containing protein</fullName>
    </recommendedName>
</protein>
<proteinExistence type="predicted"/>
<gene>
    <name evidence="8" type="ORF">SAY87_005616</name>
</gene>
<dbReference type="GO" id="GO:0005634">
    <property type="term" value="C:nucleus"/>
    <property type="evidence" value="ECO:0007669"/>
    <property type="project" value="UniProtKB-SubCell"/>
</dbReference>
<dbReference type="Proteomes" id="UP001345219">
    <property type="component" value="Chromosome 5"/>
</dbReference>
<evidence type="ECO:0000259" key="7">
    <source>
        <dbReference type="PROSITE" id="PS50888"/>
    </source>
</evidence>
<dbReference type="InterPro" id="IPR045239">
    <property type="entry name" value="bHLH95_bHLH"/>
</dbReference>
<dbReference type="EMBL" id="JAXIOK010000010">
    <property type="protein sequence ID" value="KAK4760723.1"/>
    <property type="molecule type" value="Genomic_DNA"/>
</dbReference>
<feature type="region of interest" description="Disordered" evidence="6">
    <location>
        <begin position="112"/>
        <end position="147"/>
    </location>
</feature>
<dbReference type="InterPro" id="IPR011598">
    <property type="entry name" value="bHLH_dom"/>
</dbReference>
<keyword evidence="2" id="KW-0805">Transcription regulation</keyword>
<dbReference type="AlphaFoldDB" id="A0AAN7K358"/>
<feature type="compositionally biased region" description="Pro residues" evidence="6">
    <location>
        <begin position="33"/>
        <end position="43"/>
    </location>
</feature>
<organism evidence="8 9">
    <name type="scientific">Trapa incisa</name>
    <dbReference type="NCBI Taxonomy" id="236973"/>
    <lineage>
        <taxon>Eukaryota</taxon>
        <taxon>Viridiplantae</taxon>
        <taxon>Streptophyta</taxon>
        <taxon>Embryophyta</taxon>
        <taxon>Tracheophyta</taxon>
        <taxon>Spermatophyta</taxon>
        <taxon>Magnoliopsida</taxon>
        <taxon>eudicotyledons</taxon>
        <taxon>Gunneridae</taxon>
        <taxon>Pentapetalae</taxon>
        <taxon>rosids</taxon>
        <taxon>malvids</taxon>
        <taxon>Myrtales</taxon>
        <taxon>Lythraceae</taxon>
        <taxon>Trapa</taxon>
    </lineage>
</organism>
<dbReference type="SUPFAM" id="SSF47459">
    <property type="entry name" value="HLH, helix-loop-helix DNA-binding domain"/>
    <property type="match status" value="1"/>
</dbReference>
<evidence type="ECO:0000256" key="1">
    <source>
        <dbReference type="ARBA" id="ARBA00004123"/>
    </source>
</evidence>
<dbReference type="CDD" id="cd11393">
    <property type="entry name" value="bHLH_AtbHLH_like"/>
    <property type="match status" value="1"/>
</dbReference>
<feature type="compositionally biased region" description="Polar residues" evidence="6">
    <location>
        <begin position="119"/>
        <end position="137"/>
    </location>
</feature>
<dbReference type="GO" id="GO:0000981">
    <property type="term" value="F:DNA-binding transcription factor activity, RNA polymerase II-specific"/>
    <property type="evidence" value="ECO:0007669"/>
    <property type="project" value="TreeGrafter"/>
</dbReference>
<dbReference type="GO" id="GO:0046983">
    <property type="term" value="F:protein dimerization activity"/>
    <property type="evidence" value="ECO:0007669"/>
    <property type="project" value="InterPro"/>
</dbReference>
<evidence type="ECO:0000256" key="4">
    <source>
        <dbReference type="ARBA" id="ARBA00023163"/>
    </source>
</evidence>
<evidence type="ECO:0000256" key="5">
    <source>
        <dbReference type="ARBA" id="ARBA00023242"/>
    </source>
</evidence>
<sequence>MNRGVLQNSSPVQPPMMAGGNPTWWWNINGTPSTPPLPPPAPPVSLGGLSSSSIIPDHRCVPTASDHQVKQENSASSYNHMYGPPNNDQQDFHLGFAAKPLSRSWSSTALLSSPAGSCDTATETTSVRSFSKNNKPGTRNPPRDRPYECNSKANGGAHKKARVQPSSAQSTIKVRKEKLGDRIAALHQLVSPFGKTDTASVLSEAIGYIRFLQSQIYVSMDKFFCFPSWDFWHISYYPPQCFHRLTPLL</sequence>
<dbReference type="GO" id="GO:0000978">
    <property type="term" value="F:RNA polymerase II cis-regulatory region sequence-specific DNA binding"/>
    <property type="evidence" value="ECO:0007669"/>
    <property type="project" value="TreeGrafter"/>
</dbReference>
<dbReference type="Gene3D" id="4.10.280.10">
    <property type="entry name" value="Helix-loop-helix DNA-binding domain"/>
    <property type="match status" value="1"/>
</dbReference>
<keyword evidence="5" id="KW-0539">Nucleus</keyword>